<name>X1CTY0_9ZZZZ</name>
<gene>
    <name evidence="1" type="ORF">S01H4_51449</name>
</gene>
<comment type="caution">
    <text evidence="1">The sequence shown here is derived from an EMBL/GenBank/DDBJ whole genome shotgun (WGS) entry which is preliminary data.</text>
</comment>
<proteinExistence type="predicted"/>
<accession>X1CTY0</accession>
<reference evidence="1" key="1">
    <citation type="journal article" date="2014" name="Front. Microbiol.">
        <title>High frequency of phylogenetically diverse reductive dehalogenase-homologous genes in deep subseafloor sedimentary metagenomes.</title>
        <authorList>
            <person name="Kawai M."/>
            <person name="Futagami T."/>
            <person name="Toyoda A."/>
            <person name="Takaki Y."/>
            <person name="Nishi S."/>
            <person name="Hori S."/>
            <person name="Arai W."/>
            <person name="Tsubouchi T."/>
            <person name="Morono Y."/>
            <person name="Uchiyama I."/>
            <person name="Ito T."/>
            <person name="Fujiyama A."/>
            <person name="Inagaki F."/>
            <person name="Takami H."/>
        </authorList>
    </citation>
    <scope>NUCLEOTIDE SEQUENCE</scope>
    <source>
        <strain evidence="1">Expedition CK06-06</strain>
    </source>
</reference>
<protein>
    <submittedName>
        <fullName evidence="1">Uncharacterized protein</fullName>
    </submittedName>
</protein>
<sequence>MKEYPAKQQTDYTTGNKNFEEVLRMERKILKFNLELEKARADKQAGHKKD</sequence>
<evidence type="ECO:0000313" key="1">
    <source>
        <dbReference type="EMBL" id="GAG99528.1"/>
    </source>
</evidence>
<dbReference type="EMBL" id="BART01029295">
    <property type="protein sequence ID" value="GAG99528.1"/>
    <property type="molecule type" value="Genomic_DNA"/>
</dbReference>
<organism evidence="1">
    <name type="scientific">marine sediment metagenome</name>
    <dbReference type="NCBI Taxonomy" id="412755"/>
    <lineage>
        <taxon>unclassified sequences</taxon>
        <taxon>metagenomes</taxon>
        <taxon>ecological metagenomes</taxon>
    </lineage>
</organism>
<dbReference type="AlphaFoldDB" id="X1CTY0"/>